<dbReference type="InterPro" id="IPR013149">
    <property type="entry name" value="ADH-like_C"/>
</dbReference>
<keyword evidence="1" id="KW-0521">NADP</keyword>
<evidence type="ECO:0000256" key="2">
    <source>
        <dbReference type="ARBA" id="ARBA00023002"/>
    </source>
</evidence>
<evidence type="ECO:0000313" key="6">
    <source>
        <dbReference type="EMBL" id="CDS03087.1"/>
    </source>
</evidence>
<keyword evidence="2" id="KW-0560">Oxidoreductase</keyword>
<dbReference type="PANTHER" id="PTHR48106">
    <property type="entry name" value="QUINONE OXIDOREDUCTASE PIG3-RELATED"/>
    <property type="match status" value="1"/>
</dbReference>
<dbReference type="PANTHER" id="PTHR48106:SF13">
    <property type="entry name" value="QUINONE OXIDOREDUCTASE-RELATED"/>
    <property type="match status" value="1"/>
</dbReference>
<reference evidence="6" key="1">
    <citation type="journal article" date="2014" name="Genome Announc.">
        <title>De novo whole-genome sequence and genome annotation of Lichtheimia ramosa.</title>
        <authorList>
            <person name="Linde J."/>
            <person name="Schwartze V."/>
            <person name="Binder U."/>
            <person name="Lass-Florl C."/>
            <person name="Voigt K."/>
            <person name="Horn F."/>
        </authorList>
    </citation>
    <scope>NUCLEOTIDE SEQUENCE</scope>
    <source>
        <strain evidence="6">JMRC FSU:6197</strain>
    </source>
</reference>
<dbReference type="GO" id="GO:0003960">
    <property type="term" value="F:quinone reductase (NADPH) activity"/>
    <property type="evidence" value="ECO:0007669"/>
    <property type="project" value="InterPro"/>
</dbReference>
<dbReference type="GO" id="GO:0035925">
    <property type="term" value="F:mRNA 3'-UTR AU-rich region binding"/>
    <property type="evidence" value="ECO:0007669"/>
    <property type="project" value="TreeGrafter"/>
</dbReference>
<dbReference type="CDD" id="cd05286">
    <property type="entry name" value="QOR2"/>
    <property type="match status" value="1"/>
</dbReference>
<dbReference type="AlphaFoldDB" id="A0A077W6Q2"/>
<dbReference type="InterPro" id="IPR002364">
    <property type="entry name" value="Quin_OxRdtase/zeta-crystal_CS"/>
</dbReference>
<name>A0A077W6Q2_9FUNG</name>
<dbReference type="OrthoDB" id="48317at2759"/>
<dbReference type="FunFam" id="3.40.50.720:FF:000053">
    <property type="entry name" value="Quinone oxidoreductase 1"/>
    <property type="match status" value="1"/>
</dbReference>
<dbReference type="PROSITE" id="PS01162">
    <property type="entry name" value="QOR_ZETA_CRYSTAL"/>
    <property type="match status" value="1"/>
</dbReference>
<dbReference type="InterPro" id="IPR020843">
    <property type="entry name" value="ER"/>
</dbReference>
<proteinExistence type="predicted"/>
<organism evidence="6">
    <name type="scientific">Lichtheimia ramosa</name>
    <dbReference type="NCBI Taxonomy" id="688394"/>
    <lineage>
        <taxon>Eukaryota</taxon>
        <taxon>Fungi</taxon>
        <taxon>Fungi incertae sedis</taxon>
        <taxon>Mucoromycota</taxon>
        <taxon>Mucoromycotina</taxon>
        <taxon>Mucoromycetes</taxon>
        <taxon>Mucorales</taxon>
        <taxon>Lichtheimiaceae</taxon>
        <taxon>Lichtheimia</taxon>
    </lineage>
</organism>
<dbReference type="InterPro" id="IPR047618">
    <property type="entry name" value="QOR-like"/>
</dbReference>
<dbReference type="GO" id="GO:0008270">
    <property type="term" value="F:zinc ion binding"/>
    <property type="evidence" value="ECO:0007669"/>
    <property type="project" value="InterPro"/>
</dbReference>
<evidence type="ECO:0000256" key="3">
    <source>
        <dbReference type="ARBA" id="ARBA00043088"/>
    </source>
</evidence>
<dbReference type="Pfam" id="PF00107">
    <property type="entry name" value="ADH_zinc_N"/>
    <property type="match status" value="1"/>
</dbReference>
<dbReference type="SUPFAM" id="SSF50129">
    <property type="entry name" value="GroES-like"/>
    <property type="match status" value="1"/>
</dbReference>
<dbReference type="Gene3D" id="3.40.50.720">
    <property type="entry name" value="NAD(P)-binding Rossmann-like Domain"/>
    <property type="match status" value="1"/>
</dbReference>
<protein>
    <recommendedName>
        <fullName evidence="4">Probable quinone oxidoreductase</fullName>
    </recommendedName>
    <alternativeName>
        <fullName evidence="3">NADPH:quinone reductase</fullName>
    </alternativeName>
</protein>
<evidence type="ECO:0000256" key="4">
    <source>
        <dbReference type="ARBA" id="ARBA00070796"/>
    </source>
</evidence>
<sequence length="326" mass="35285">MKAIFVEKEDDSYQLSYKEVPIPTPKEGQVVIKHHFIGVNFADTNYSFAYGQVPPYVPGCEGAGQVIAVHPNVNHIKVGDRVAYLSFGSYSDYIALDASQAAKIPDNVSYKDAAAASIQALTALALVRDAYHVKKGDYVLIFAAGGGVGLMLCQLCRYLGATAIGVVSSSQKADLATDNGADHVIDSSKEDVAAKVKEITNGLGCHVVMDSIGKATFETSMACTRRNGSLLSYGFASGDTDPLPLMRLAEKNVSISRPALFNYLVTQEERDKWWGEMFDLLSKGHIKAHIYKVYDLKDAALAHKDITSRKTTGKLLLKPSEPVSAE</sequence>
<feature type="domain" description="Enoyl reductase (ER)" evidence="5">
    <location>
        <begin position="10"/>
        <end position="317"/>
    </location>
</feature>
<dbReference type="SMART" id="SM00829">
    <property type="entry name" value="PKS_ER"/>
    <property type="match status" value="1"/>
</dbReference>
<gene>
    <name evidence="6" type="ORF">LRAMOSA00489</name>
</gene>
<accession>A0A077W6Q2</accession>
<dbReference type="InterPro" id="IPR013154">
    <property type="entry name" value="ADH-like_N"/>
</dbReference>
<dbReference type="InterPro" id="IPR011032">
    <property type="entry name" value="GroES-like_sf"/>
</dbReference>
<dbReference type="GO" id="GO:0070402">
    <property type="term" value="F:NADPH binding"/>
    <property type="evidence" value="ECO:0007669"/>
    <property type="project" value="TreeGrafter"/>
</dbReference>
<dbReference type="GO" id="GO:0005829">
    <property type="term" value="C:cytosol"/>
    <property type="evidence" value="ECO:0007669"/>
    <property type="project" value="TreeGrafter"/>
</dbReference>
<evidence type="ECO:0000256" key="1">
    <source>
        <dbReference type="ARBA" id="ARBA00022857"/>
    </source>
</evidence>
<dbReference type="SUPFAM" id="SSF51735">
    <property type="entry name" value="NAD(P)-binding Rossmann-fold domains"/>
    <property type="match status" value="1"/>
</dbReference>
<evidence type="ECO:0000259" key="5">
    <source>
        <dbReference type="SMART" id="SM00829"/>
    </source>
</evidence>
<dbReference type="Gene3D" id="3.90.180.10">
    <property type="entry name" value="Medium-chain alcohol dehydrogenases, catalytic domain"/>
    <property type="match status" value="1"/>
</dbReference>
<dbReference type="InterPro" id="IPR036291">
    <property type="entry name" value="NAD(P)-bd_dom_sf"/>
</dbReference>
<dbReference type="EMBL" id="LK023313">
    <property type="protein sequence ID" value="CDS03087.1"/>
    <property type="molecule type" value="Genomic_DNA"/>
</dbReference>
<dbReference type="Pfam" id="PF08240">
    <property type="entry name" value="ADH_N"/>
    <property type="match status" value="1"/>
</dbReference>